<dbReference type="GO" id="GO:0003714">
    <property type="term" value="F:transcription corepressor activity"/>
    <property type="evidence" value="ECO:0007669"/>
    <property type="project" value="InterPro"/>
</dbReference>
<keyword evidence="5" id="KW-1185">Reference proteome</keyword>
<proteinExistence type="predicted"/>
<reference evidence="4 5" key="1">
    <citation type="journal article" date="2021" name="Sci. Rep.">
        <title>The genome of the diatom Chaetoceros tenuissimus carries an ancient integrated fragment of an extant virus.</title>
        <authorList>
            <person name="Hongo Y."/>
            <person name="Kimura K."/>
            <person name="Takaki Y."/>
            <person name="Yoshida Y."/>
            <person name="Baba S."/>
            <person name="Kobayashi G."/>
            <person name="Nagasaki K."/>
            <person name="Hano T."/>
            <person name="Tomaru Y."/>
        </authorList>
    </citation>
    <scope>NUCLEOTIDE SEQUENCE [LARGE SCALE GENOMIC DNA]</scope>
    <source>
        <strain evidence="4 5">NIES-3715</strain>
    </source>
</reference>
<dbReference type="Gene3D" id="1.20.1160.11">
    <property type="entry name" value="Paired amphipathic helix"/>
    <property type="match status" value="1"/>
</dbReference>
<dbReference type="PANTHER" id="PTHR12346:SF0">
    <property type="entry name" value="SIN3A, ISOFORM G"/>
    <property type="match status" value="1"/>
</dbReference>
<dbReference type="Pfam" id="PF02671">
    <property type="entry name" value="PAH"/>
    <property type="match status" value="2"/>
</dbReference>
<dbReference type="EMBL" id="BLLK01000045">
    <property type="protein sequence ID" value="GFH50900.1"/>
    <property type="molecule type" value="Genomic_DNA"/>
</dbReference>
<dbReference type="GO" id="GO:0000785">
    <property type="term" value="C:chromatin"/>
    <property type="evidence" value="ECO:0007669"/>
    <property type="project" value="TreeGrafter"/>
</dbReference>
<evidence type="ECO:0000256" key="2">
    <source>
        <dbReference type="ARBA" id="ARBA00022491"/>
    </source>
</evidence>
<dbReference type="InterPro" id="IPR003822">
    <property type="entry name" value="PAH"/>
</dbReference>
<evidence type="ECO:0000256" key="1">
    <source>
        <dbReference type="ARBA" id="ARBA00004123"/>
    </source>
</evidence>
<comment type="subcellular location">
    <subcellularLocation>
        <location evidence="1">Nucleus</location>
    </subcellularLocation>
</comment>
<dbReference type="InterPro" id="IPR036600">
    <property type="entry name" value="PAH_sf"/>
</dbReference>
<organism evidence="4 5">
    <name type="scientific">Chaetoceros tenuissimus</name>
    <dbReference type="NCBI Taxonomy" id="426638"/>
    <lineage>
        <taxon>Eukaryota</taxon>
        <taxon>Sar</taxon>
        <taxon>Stramenopiles</taxon>
        <taxon>Ochrophyta</taxon>
        <taxon>Bacillariophyta</taxon>
        <taxon>Coscinodiscophyceae</taxon>
        <taxon>Chaetocerotophycidae</taxon>
        <taxon>Chaetocerotales</taxon>
        <taxon>Chaetocerotaceae</taxon>
        <taxon>Chaetoceros</taxon>
    </lineage>
</organism>
<gene>
    <name evidence="4" type="ORF">CTEN210_07376</name>
</gene>
<keyword evidence="3" id="KW-0539">Nucleus</keyword>
<dbReference type="GO" id="GO:0000122">
    <property type="term" value="P:negative regulation of transcription by RNA polymerase II"/>
    <property type="evidence" value="ECO:0007669"/>
    <property type="project" value="TreeGrafter"/>
</dbReference>
<accession>A0AAD3H594</accession>
<keyword evidence="2" id="KW-0678">Repressor</keyword>
<dbReference type="PANTHER" id="PTHR12346">
    <property type="entry name" value="SIN3B-RELATED"/>
    <property type="match status" value="1"/>
</dbReference>
<dbReference type="SUPFAM" id="SSF47762">
    <property type="entry name" value="PAH2 domain"/>
    <property type="match status" value="2"/>
</dbReference>
<evidence type="ECO:0000313" key="4">
    <source>
        <dbReference type="EMBL" id="GFH50900.1"/>
    </source>
</evidence>
<dbReference type="InterPro" id="IPR039774">
    <property type="entry name" value="Sin3-like"/>
</dbReference>
<evidence type="ECO:0000256" key="3">
    <source>
        <dbReference type="ARBA" id="ARBA00023242"/>
    </source>
</evidence>
<dbReference type="GO" id="GO:0000118">
    <property type="term" value="C:histone deacetylase complex"/>
    <property type="evidence" value="ECO:0007669"/>
    <property type="project" value="TreeGrafter"/>
</dbReference>
<comment type="caution">
    <text evidence="4">The sequence shown here is derived from an EMBL/GenBank/DDBJ whole genome shotgun (WGS) entry which is preliminary data.</text>
</comment>
<evidence type="ECO:0000313" key="5">
    <source>
        <dbReference type="Proteomes" id="UP001054902"/>
    </source>
</evidence>
<dbReference type="Proteomes" id="UP001054902">
    <property type="component" value="Unassembled WGS sequence"/>
</dbReference>
<protein>
    <submittedName>
        <fullName evidence="4">Uncharacterized protein</fullName>
    </submittedName>
</protein>
<name>A0AAD3H594_9STRA</name>
<sequence length="250" mass="29223">MKNFKSHEIDTRAIMRVSDLFRGYNNLILGLNTFLPDGFKISIKELVEGGRYASKKPLPPGVMNHNMSQQMGRGPPQHQQYHPNAQQMNQHHKTIERQFRNSRDKDFMQPQPVRKLGRAQVSIRRDERGDDQEVTIDMTKKHAEKQQMIGKKRPSRPSATLQYPMMPETMIYNAGVERQFFDLAKESLRASSREGDLAWAEFLKCMDLYAQEILSKNDMLRYMEDLLGKHHEDLFEEFKSSCSRSWCTEP</sequence>
<dbReference type="AlphaFoldDB" id="A0AAD3H594"/>